<feature type="transmembrane region" description="Helical" evidence="5">
    <location>
        <begin position="153"/>
        <end position="175"/>
    </location>
</feature>
<proteinExistence type="predicted"/>
<keyword evidence="4 5" id="KW-0472">Membrane</keyword>
<keyword evidence="2 5" id="KW-0812">Transmembrane</keyword>
<dbReference type="InterPro" id="IPR011701">
    <property type="entry name" value="MFS"/>
</dbReference>
<feature type="transmembrane region" description="Helical" evidence="5">
    <location>
        <begin position="127"/>
        <end position="147"/>
    </location>
</feature>
<dbReference type="InterPro" id="IPR036259">
    <property type="entry name" value="MFS_trans_sf"/>
</dbReference>
<feature type="transmembrane region" description="Helical" evidence="5">
    <location>
        <begin position="249"/>
        <end position="267"/>
    </location>
</feature>
<feature type="transmembrane region" description="Helical" evidence="5">
    <location>
        <begin position="187"/>
        <end position="209"/>
    </location>
</feature>
<evidence type="ECO:0000256" key="5">
    <source>
        <dbReference type="SAM" id="Phobius"/>
    </source>
</evidence>
<dbReference type="PRINTS" id="PR01036">
    <property type="entry name" value="TCRTETB"/>
</dbReference>
<dbReference type="Proteomes" id="UP000071778">
    <property type="component" value="Chromosome"/>
</dbReference>
<evidence type="ECO:0000313" key="8">
    <source>
        <dbReference type="Proteomes" id="UP000071778"/>
    </source>
</evidence>
<feature type="transmembrane region" description="Helical" evidence="5">
    <location>
        <begin position="452"/>
        <end position="471"/>
    </location>
</feature>
<dbReference type="Pfam" id="PF07690">
    <property type="entry name" value="MFS_1"/>
    <property type="match status" value="1"/>
</dbReference>
<evidence type="ECO:0000256" key="1">
    <source>
        <dbReference type="ARBA" id="ARBA00004141"/>
    </source>
</evidence>
<feature type="transmembrane region" description="Helical" evidence="5">
    <location>
        <begin position="60"/>
        <end position="85"/>
    </location>
</feature>
<evidence type="ECO:0000256" key="4">
    <source>
        <dbReference type="ARBA" id="ARBA00023136"/>
    </source>
</evidence>
<dbReference type="PANTHER" id="PTHR42718">
    <property type="entry name" value="MAJOR FACILITATOR SUPERFAMILY MULTIDRUG TRANSPORTER MFSC"/>
    <property type="match status" value="1"/>
</dbReference>
<feature type="transmembrane region" description="Helical" evidence="5">
    <location>
        <begin position="215"/>
        <end position="237"/>
    </location>
</feature>
<dbReference type="PANTHER" id="PTHR42718:SF40">
    <property type="entry name" value="METHYLENOMYCIN A RESISTANCE PROTEIN"/>
    <property type="match status" value="1"/>
</dbReference>
<feature type="transmembrane region" description="Helical" evidence="5">
    <location>
        <begin position="380"/>
        <end position="399"/>
    </location>
</feature>
<organism evidence="7 8">
    <name type="scientific">Collimonas arenae</name>
    <dbReference type="NCBI Taxonomy" id="279058"/>
    <lineage>
        <taxon>Bacteria</taxon>
        <taxon>Pseudomonadati</taxon>
        <taxon>Pseudomonadota</taxon>
        <taxon>Betaproteobacteria</taxon>
        <taxon>Burkholderiales</taxon>
        <taxon>Oxalobacteraceae</taxon>
        <taxon>Collimonas</taxon>
    </lineage>
</organism>
<dbReference type="SUPFAM" id="SSF103473">
    <property type="entry name" value="MFS general substrate transporter"/>
    <property type="match status" value="1"/>
</dbReference>
<evidence type="ECO:0000259" key="6">
    <source>
        <dbReference type="PROSITE" id="PS50850"/>
    </source>
</evidence>
<accession>A0A127QJU4</accession>
<evidence type="ECO:0000313" key="7">
    <source>
        <dbReference type="EMBL" id="AMP10303.1"/>
    </source>
</evidence>
<feature type="transmembrane region" description="Helical" evidence="5">
    <location>
        <begin position="405"/>
        <end position="431"/>
    </location>
</feature>
<evidence type="ECO:0000256" key="2">
    <source>
        <dbReference type="ARBA" id="ARBA00022692"/>
    </source>
</evidence>
<comment type="subcellular location">
    <subcellularLocation>
        <location evidence="1">Membrane</location>
        <topology evidence="1">Multi-pass membrane protein</topology>
    </subcellularLocation>
</comment>
<dbReference type="CDD" id="cd17321">
    <property type="entry name" value="MFS_MMR_MDR_like"/>
    <property type="match status" value="1"/>
</dbReference>
<dbReference type="GO" id="GO:0022857">
    <property type="term" value="F:transmembrane transporter activity"/>
    <property type="evidence" value="ECO:0007669"/>
    <property type="project" value="InterPro"/>
</dbReference>
<dbReference type="InterPro" id="IPR020846">
    <property type="entry name" value="MFS_dom"/>
</dbReference>
<dbReference type="EMBL" id="CP013235">
    <property type="protein sequence ID" value="AMP10303.1"/>
    <property type="molecule type" value="Genomic_DNA"/>
</dbReference>
<evidence type="ECO:0000256" key="3">
    <source>
        <dbReference type="ARBA" id="ARBA00022989"/>
    </source>
</evidence>
<reference evidence="7 8" key="1">
    <citation type="submission" date="2015-11" db="EMBL/GenBank/DDBJ databases">
        <title>Exploring the genomic traits of fungus-feeding bacterial genus Collimonas.</title>
        <authorList>
            <person name="Song C."/>
            <person name="Schmidt R."/>
            <person name="de Jager V."/>
            <person name="Krzyzanowska D."/>
            <person name="Jongedijk E."/>
            <person name="Cankar K."/>
            <person name="Beekwilder J."/>
            <person name="van Veen A."/>
            <person name="de Boer W."/>
            <person name="van Veen J.A."/>
            <person name="Garbeva P."/>
        </authorList>
    </citation>
    <scope>NUCLEOTIDE SEQUENCE [LARGE SCALE GENOMIC DNA]</scope>
    <source>
        <strain evidence="7 8">Ter282</strain>
    </source>
</reference>
<dbReference type="Gene3D" id="1.20.1720.10">
    <property type="entry name" value="Multidrug resistance protein D"/>
    <property type="match status" value="1"/>
</dbReference>
<name>A0A127QJU4_9BURK</name>
<feature type="transmembrane region" description="Helical" evidence="5">
    <location>
        <begin position="273"/>
        <end position="294"/>
    </location>
</feature>
<protein>
    <submittedName>
        <fullName evidence="7">Sugar (And other) transporter family protein</fullName>
    </submittedName>
</protein>
<dbReference type="PROSITE" id="PS50850">
    <property type="entry name" value="MFS"/>
    <property type="match status" value="1"/>
</dbReference>
<gene>
    <name evidence="7" type="ORF">CAter282_2566</name>
</gene>
<sequence>MMHFCIYAPKLYGFITSLADTMMLVWRTAAPAIQEKYVMSAPCPIPAKPSAATHPTTPGLLPLITLAIGFVMAMLDVTAVNVALSDISHSLSTPLSGLVWVVDGYTLTFAALLLVGGALADRYGAKVIYLTGLAVFMVGSLFCGAAPSGNALIAARMLQGVGSALFMPSSLSLLTHAYEDDRVRARMLGTWSAIVAVAAAMGPLVGGILVDRFGWRSVFLINVPVGLLGMFMAHMLIPAAPKHWRALTIFSHALGITALAALCFALIEGPVYGWTSAPILTAAAVLLIAAGALVQRERRGAEPLLPRALFATPRFAASNLIGFLINFGVFGQLFLLSLYLQQARGSDALHTGMQLLPMMAVFSFGNLLSGRITVRWGTRVPMLGGLLLATLMAVVLTTTTSHTPYPLFALGVAIANWGVGIAIPAMTTTVMQVAGRSHANSAAAALNANRQIGALVGVAIVGSILHAVTTWDSRMPFAFSVIGLSYCAAALLVWRFISGPAK</sequence>
<feature type="transmembrane region" description="Helical" evidence="5">
    <location>
        <begin position="315"/>
        <end position="336"/>
    </location>
</feature>
<keyword evidence="8" id="KW-1185">Reference proteome</keyword>
<dbReference type="GO" id="GO:0016020">
    <property type="term" value="C:membrane"/>
    <property type="evidence" value="ECO:0007669"/>
    <property type="project" value="UniProtKB-SubCell"/>
</dbReference>
<keyword evidence="3 5" id="KW-1133">Transmembrane helix</keyword>
<feature type="transmembrane region" description="Helical" evidence="5">
    <location>
        <begin position="348"/>
        <end position="368"/>
    </location>
</feature>
<feature type="transmembrane region" description="Helical" evidence="5">
    <location>
        <begin position="477"/>
        <end position="497"/>
    </location>
</feature>
<dbReference type="Gene3D" id="1.20.1250.20">
    <property type="entry name" value="MFS general substrate transporter like domains"/>
    <property type="match status" value="1"/>
</dbReference>
<dbReference type="AlphaFoldDB" id="A0A127QJU4"/>
<feature type="transmembrane region" description="Helical" evidence="5">
    <location>
        <begin position="97"/>
        <end position="120"/>
    </location>
</feature>
<feature type="domain" description="Major facilitator superfamily (MFS) profile" evidence="6">
    <location>
        <begin position="62"/>
        <end position="501"/>
    </location>
</feature>
<dbReference type="PATRIC" id="fig|279058.18.peg.2532"/>